<dbReference type="EMBL" id="MU864615">
    <property type="protein sequence ID" value="KAK4182753.1"/>
    <property type="molecule type" value="Genomic_DNA"/>
</dbReference>
<dbReference type="PANTHER" id="PTHR24198:SF165">
    <property type="entry name" value="ANKYRIN REPEAT-CONTAINING PROTEIN-RELATED"/>
    <property type="match status" value="1"/>
</dbReference>
<proteinExistence type="predicted"/>
<accession>A0AAN7AD33</accession>
<reference evidence="5" key="2">
    <citation type="submission" date="2023-05" db="EMBL/GenBank/DDBJ databases">
        <authorList>
            <consortium name="Lawrence Berkeley National Laboratory"/>
            <person name="Steindorff A."/>
            <person name="Hensen N."/>
            <person name="Bonometti L."/>
            <person name="Westerberg I."/>
            <person name="Brannstrom I.O."/>
            <person name="Guillou S."/>
            <person name="Cros-Aarteil S."/>
            <person name="Calhoun S."/>
            <person name="Haridas S."/>
            <person name="Kuo A."/>
            <person name="Mondo S."/>
            <person name="Pangilinan J."/>
            <person name="Riley R."/>
            <person name="Labutti K."/>
            <person name="Andreopoulos B."/>
            <person name="Lipzen A."/>
            <person name="Chen C."/>
            <person name="Yanf M."/>
            <person name="Daum C."/>
            <person name="Ng V."/>
            <person name="Clum A."/>
            <person name="Ohm R."/>
            <person name="Martin F."/>
            <person name="Silar P."/>
            <person name="Natvig D."/>
            <person name="Lalanne C."/>
            <person name="Gautier V."/>
            <person name="Ament-Velasquez S.L."/>
            <person name="Kruys A."/>
            <person name="Hutchinson M.I."/>
            <person name="Powell A.J."/>
            <person name="Barry K."/>
            <person name="Miller A.N."/>
            <person name="Grigoriev I.V."/>
            <person name="Debuchy R."/>
            <person name="Gladieux P."/>
            <person name="Thoren M.H."/>
            <person name="Johannesson H."/>
        </authorList>
    </citation>
    <scope>NUCLEOTIDE SEQUENCE</scope>
    <source>
        <strain evidence="5">PSN309</strain>
    </source>
</reference>
<feature type="repeat" description="ANK" evidence="3">
    <location>
        <begin position="430"/>
        <end position="462"/>
    </location>
</feature>
<evidence type="ECO:0000256" key="3">
    <source>
        <dbReference type="PROSITE-ProRule" id="PRU00023"/>
    </source>
</evidence>
<feature type="repeat" description="ANK" evidence="3">
    <location>
        <begin position="391"/>
        <end position="428"/>
    </location>
</feature>
<feature type="repeat" description="ANK" evidence="3">
    <location>
        <begin position="358"/>
        <end position="390"/>
    </location>
</feature>
<dbReference type="Gene3D" id="1.25.40.20">
    <property type="entry name" value="Ankyrin repeat-containing domain"/>
    <property type="match status" value="1"/>
</dbReference>
<protein>
    <submittedName>
        <fullName evidence="5">Ankyrin repeat-containing domain protein</fullName>
    </submittedName>
</protein>
<keyword evidence="6" id="KW-1185">Reference proteome</keyword>
<dbReference type="SUPFAM" id="SSF48403">
    <property type="entry name" value="Ankyrin repeat"/>
    <property type="match status" value="1"/>
</dbReference>
<feature type="region of interest" description="Disordered" evidence="4">
    <location>
        <begin position="604"/>
        <end position="630"/>
    </location>
</feature>
<comment type="caution">
    <text evidence="5">The sequence shown here is derived from an EMBL/GenBank/DDBJ whole genome shotgun (WGS) entry which is preliminary data.</text>
</comment>
<organism evidence="5 6">
    <name type="scientific">Podospora australis</name>
    <dbReference type="NCBI Taxonomy" id="1536484"/>
    <lineage>
        <taxon>Eukaryota</taxon>
        <taxon>Fungi</taxon>
        <taxon>Dikarya</taxon>
        <taxon>Ascomycota</taxon>
        <taxon>Pezizomycotina</taxon>
        <taxon>Sordariomycetes</taxon>
        <taxon>Sordariomycetidae</taxon>
        <taxon>Sordariales</taxon>
        <taxon>Podosporaceae</taxon>
        <taxon>Podospora</taxon>
    </lineage>
</organism>
<evidence type="ECO:0000256" key="1">
    <source>
        <dbReference type="ARBA" id="ARBA00022737"/>
    </source>
</evidence>
<evidence type="ECO:0000313" key="5">
    <source>
        <dbReference type="EMBL" id="KAK4182753.1"/>
    </source>
</evidence>
<dbReference type="AlphaFoldDB" id="A0AAN7AD33"/>
<evidence type="ECO:0000313" key="6">
    <source>
        <dbReference type="Proteomes" id="UP001302126"/>
    </source>
</evidence>
<dbReference type="InterPro" id="IPR036770">
    <property type="entry name" value="Ankyrin_rpt-contain_sf"/>
</dbReference>
<sequence>MYPPFTENKAYTKLGQQQKDMAEIISLIGAVAGLLDVALRSCTALHQLQSQLRNAPALVHALSNEIQDLRVVLTLVRDTLKASDAIDTDPNQNSAVIAALRAQLQAANAILGDLNLITEKLAAEKPTMRRIKWCLTKSRASELQGRLRDVRMKINELLLAHIRRLYLNWSTGTQVLTYINLHRSMMGIFRPLRILPWAVPQGRRIHRRQQFSFWIVDVGSINAVRHILQSNRESVLDVYHRDGRSALMMALGGFIWSPRTVAMDIVKALLSVGADPDLEDDNGTSARSQAARLVLSRAAPREFCAELEKLLPLSESLDDLGLTLVHKVVVGYCHMDLASILESGGPEIRAQVNARDSAGYTPIMYAIQRGDLHKVEVLIKAGADVDAANSNGNTPLQFAVKANVPAWRCLELVDFLLEAGADVNKADARLGFSVIHTATQNNYAALIRRLLSAGAGADIQSLNHGSPPMFYAARHNSCEVIQALYEAGADINAAERDGRTPLSRAVESNAHEALALLLRLDASHLRVNKAGRTLLHTAAEVGDENTLKLLADFDLHGLDWRSENTNGMTALDVFERRPQASHGLFMVFRPLLRSLDSFFHPTEEAVSDNASNSDDDEFVDAPEFTSNNDE</sequence>
<dbReference type="SMART" id="SM00248">
    <property type="entry name" value="ANK"/>
    <property type="match status" value="7"/>
</dbReference>
<keyword evidence="1" id="KW-0677">Repeat</keyword>
<dbReference type="InterPro" id="IPR002110">
    <property type="entry name" value="Ankyrin_rpt"/>
</dbReference>
<dbReference type="Pfam" id="PF12796">
    <property type="entry name" value="Ank_2"/>
    <property type="match status" value="2"/>
</dbReference>
<keyword evidence="2 3" id="KW-0040">ANK repeat</keyword>
<dbReference type="PROSITE" id="PS50088">
    <property type="entry name" value="ANK_REPEAT"/>
    <property type="match status" value="4"/>
</dbReference>
<reference evidence="5" key="1">
    <citation type="journal article" date="2023" name="Mol. Phylogenet. Evol.">
        <title>Genome-scale phylogeny and comparative genomics of the fungal order Sordariales.</title>
        <authorList>
            <person name="Hensen N."/>
            <person name="Bonometti L."/>
            <person name="Westerberg I."/>
            <person name="Brannstrom I.O."/>
            <person name="Guillou S."/>
            <person name="Cros-Aarteil S."/>
            <person name="Calhoun S."/>
            <person name="Haridas S."/>
            <person name="Kuo A."/>
            <person name="Mondo S."/>
            <person name="Pangilinan J."/>
            <person name="Riley R."/>
            <person name="LaButti K."/>
            <person name="Andreopoulos B."/>
            <person name="Lipzen A."/>
            <person name="Chen C."/>
            <person name="Yan M."/>
            <person name="Daum C."/>
            <person name="Ng V."/>
            <person name="Clum A."/>
            <person name="Steindorff A."/>
            <person name="Ohm R.A."/>
            <person name="Martin F."/>
            <person name="Silar P."/>
            <person name="Natvig D.O."/>
            <person name="Lalanne C."/>
            <person name="Gautier V."/>
            <person name="Ament-Velasquez S.L."/>
            <person name="Kruys A."/>
            <person name="Hutchinson M.I."/>
            <person name="Powell A.J."/>
            <person name="Barry K."/>
            <person name="Miller A.N."/>
            <person name="Grigoriev I.V."/>
            <person name="Debuchy R."/>
            <person name="Gladieux P."/>
            <person name="Hiltunen Thoren M."/>
            <person name="Johannesson H."/>
        </authorList>
    </citation>
    <scope>NUCLEOTIDE SEQUENCE</scope>
    <source>
        <strain evidence="5">PSN309</strain>
    </source>
</reference>
<dbReference type="PROSITE" id="PS50297">
    <property type="entry name" value="ANK_REP_REGION"/>
    <property type="match status" value="3"/>
</dbReference>
<gene>
    <name evidence="5" type="ORF">QBC35DRAFT_546037</name>
</gene>
<dbReference type="PANTHER" id="PTHR24198">
    <property type="entry name" value="ANKYRIN REPEAT AND PROTEIN KINASE DOMAIN-CONTAINING PROTEIN"/>
    <property type="match status" value="1"/>
</dbReference>
<evidence type="ECO:0000256" key="2">
    <source>
        <dbReference type="ARBA" id="ARBA00023043"/>
    </source>
</evidence>
<dbReference type="Proteomes" id="UP001302126">
    <property type="component" value="Unassembled WGS sequence"/>
</dbReference>
<name>A0AAN7AD33_9PEZI</name>
<evidence type="ECO:0000256" key="4">
    <source>
        <dbReference type="SAM" id="MobiDB-lite"/>
    </source>
</evidence>
<feature type="repeat" description="ANK" evidence="3">
    <location>
        <begin position="464"/>
        <end position="496"/>
    </location>
</feature>